<feature type="region of interest" description="Disordered" evidence="1">
    <location>
        <begin position="836"/>
        <end position="898"/>
    </location>
</feature>
<sequence length="898" mass="98929">MSKPSLSVDTSAAAPEPPKLSPSQRVVAAMGELGSMLAEGAAELKGAAVDAFTSGNMVDAPDVRVPVSTSPLHAFLGYVKETAERHMSKYRRESTGATDATDDDDADVYYSDDDDDDMWEAIAELPADEILALHKDKPWHEAPLHVLRHMDIDVMFQLRMRWQRKLFVLFTGPCVAVLLVAADWTLAAGVLALYALLVVFGSMIYASAVFTGTLAMPEKLSFWDKARFEFTAYKMFLHLELEEALQFRVRAPRIQSLVADDESKEAKQKLMSLLVATEIDAVRVNIAGSVNYTDMCAQMSIGSVVVAATIYGVAIGDQLVATHLDFGRMNTKTFDALAIILPYLLNEELSVMLTRITLVVSWFAIFRHENPVLRFFERRFFAAADREDDATRTNFVNCAEKMCKDIGVGAIDMSSAASLLTAMWTINFLYQSYYVDTRSQGEVPAPHGIADTLFWFMVLYSVGLIALSYLPFSSWVGGLPKKDEKYQAMLSSCQSFLLMDRLSVLQRHITTAARAHNPHPERLVAPEEKRLVRQLRGELLKHLDPQSFVSYVLYSVSLAIIRLGPDADAPKQRLGLQPLRTRASYTGCSKLLIPIDKYEETEMAARDTVDDGDEDAVRLAEGGGLVADVVAAVGAIVPSLYEFHVLDHKVAHAFMDKGVTELRSVIENPLVRDSQIYWNCECNFVVLGVEIKVMEDATAKNVHDRTILASLYLVATTTRDGRFEIGHGGIFIEDDQLARKELQLPVDGTPILYKKVPGRARSRFLNRCFLAPTDEHPSCYHPDVVFNGAVPGKGTYVQPRATVVTLPPLAHTGSASHLSGDRYNSAKLSAAAKIFGGSRTSSAKSDDDRTGSAARVETTGGDRTGSASQRDADRAARTESRTTSARSDDRYRSNASNS</sequence>
<keyword evidence="2" id="KW-0472">Membrane</keyword>
<evidence type="ECO:0008006" key="5">
    <source>
        <dbReference type="Google" id="ProtNLM"/>
    </source>
</evidence>
<gene>
    <name evidence="3" type="ORF">ACHHYP_02062</name>
</gene>
<keyword evidence="2" id="KW-0812">Transmembrane</keyword>
<protein>
    <recommendedName>
        <fullName evidence="5">Transmembrane protein</fullName>
    </recommendedName>
</protein>
<feature type="transmembrane region" description="Helical" evidence="2">
    <location>
        <begin position="166"/>
        <end position="186"/>
    </location>
</feature>
<dbReference type="STRING" id="1202772.A0A1V9ZT21"/>
<organism evidence="3 4">
    <name type="scientific">Achlya hypogyna</name>
    <name type="common">Oomycete</name>
    <name type="synonym">Protoachlya hypogyna</name>
    <dbReference type="NCBI Taxonomy" id="1202772"/>
    <lineage>
        <taxon>Eukaryota</taxon>
        <taxon>Sar</taxon>
        <taxon>Stramenopiles</taxon>
        <taxon>Oomycota</taxon>
        <taxon>Saprolegniomycetes</taxon>
        <taxon>Saprolegniales</taxon>
        <taxon>Achlyaceae</taxon>
        <taxon>Achlya</taxon>
    </lineage>
</organism>
<feature type="compositionally biased region" description="Basic and acidic residues" evidence="1">
    <location>
        <begin position="870"/>
        <end position="892"/>
    </location>
</feature>
<comment type="caution">
    <text evidence="3">The sequence shown here is derived from an EMBL/GenBank/DDBJ whole genome shotgun (WGS) entry which is preliminary data.</text>
</comment>
<evidence type="ECO:0000313" key="4">
    <source>
        <dbReference type="Proteomes" id="UP000243579"/>
    </source>
</evidence>
<dbReference type="OrthoDB" id="65975at2759"/>
<dbReference type="Proteomes" id="UP000243579">
    <property type="component" value="Unassembled WGS sequence"/>
</dbReference>
<evidence type="ECO:0000256" key="1">
    <source>
        <dbReference type="SAM" id="MobiDB-lite"/>
    </source>
</evidence>
<name>A0A1V9ZT21_ACHHY</name>
<evidence type="ECO:0000256" key="2">
    <source>
        <dbReference type="SAM" id="Phobius"/>
    </source>
</evidence>
<feature type="region of interest" description="Disordered" evidence="1">
    <location>
        <begin position="87"/>
        <end position="107"/>
    </location>
</feature>
<feature type="compositionally biased region" description="Polar residues" evidence="1">
    <location>
        <begin position="1"/>
        <end position="10"/>
    </location>
</feature>
<reference evidence="3 4" key="1">
    <citation type="journal article" date="2014" name="Genome Biol. Evol.">
        <title>The secreted proteins of Achlya hypogyna and Thraustotheca clavata identify the ancestral oomycete secretome and reveal gene acquisitions by horizontal gene transfer.</title>
        <authorList>
            <person name="Misner I."/>
            <person name="Blouin N."/>
            <person name="Leonard G."/>
            <person name="Richards T.A."/>
            <person name="Lane C.E."/>
        </authorList>
    </citation>
    <scope>NUCLEOTIDE SEQUENCE [LARGE SCALE GENOMIC DNA]</scope>
    <source>
        <strain evidence="3 4">ATCC 48635</strain>
    </source>
</reference>
<dbReference type="AlphaFoldDB" id="A0A1V9ZT21"/>
<feature type="transmembrane region" description="Helical" evidence="2">
    <location>
        <begin position="410"/>
        <end position="433"/>
    </location>
</feature>
<feature type="transmembrane region" description="Helical" evidence="2">
    <location>
        <begin position="453"/>
        <end position="472"/>
    </location>
</feature>
<accession>A0A1V9ZT21</accession>
<keyword evidence="4" id="KW-1185">Reference proteome</keyword>
<feature type="transmembrane region" description="Helical" evidence="2">
    <location>
        <begin position="192"/>
        <end position="215"/>
    </location>
</feature>
<proteinExistence type="predicted"/>
<dbReference type="EMBL" id="JNBR01000019">
    <property type="protein sequence ID" value="OQS00950.1"/>
    <property type="molecule type" value="Genomic_DNA"/>
</dbReference>
<feature type="region of interest" description="Disordered" evidence="1">
    <location>
        <begin position="1"/>
        <end position="24"/>
    </location>
</feature>
<keyword evidence="2" id="KW-1133">Transmembrane helix</keyword>
<evidence type="ECO:0000313" key="3">
    <source>
        <dbReference type="EMBL" id="OQS00950.1"/>
    </source>
</evidence>